<protein>
    <submittedName>
        <fullName evidence="2">Uncharacterized protein</fullName>
    </submittedName>
</protein>
<feature type="compositionally biased region" description="Basic and acidic residues" evidence="1">
    <location>
        <begin position="87"/>
        <end position="143"/>
    </location>
</feature>
<dbReference type="AlphaFoldDB" id="W9C842"/>
<evidence type="ECO:0000256" key="1">
    <source>
        <dbReference type="SAM" id="MobiDB-lite"/>
    </source>
</evidence>
<gene>
    <name evidence="2" type="ORF">SBOR_7667</name>
</gene>
<accession>W9C842</accession>
<keyword evidence="3" id="KW-1185">Reference proteome</keyword>
<comment type="caution">
    <text evidence="2">The sequence shown here is derived from an EMBL/GenBank/DDBJ whole genome shotgun (WGS) entry which is preliminary data.</text>
</comment>
<proteinExistence type="predicted"/>
<reference evidence="2 3" key="1">
    <citation type="journal article" date="2014" name="Genome Announc.">
        <title>Draft genome sequence of Sclerotinia borealis, a psychrophilic plant pathogenic fungus.</title>
        <authorList>
            <person name="Mardanov A.V."/>
            <person name="Beletsky A.V."/>
            <person name="Kadnikov V.V."/>
            <person name="Ignatov A.N."/>
            <person name="Ravin N.V."/>
        </authorList>
    </citation>
    <scope>NUCLEOTIDE SEQUENCE [LARGE SCALE GENOMIC DNA]</scope>
    <source>
        <strain evidence="3">F-4157</strain>
    </source>
</reference>
<evidence type="ECO:0000313" key="3">
    <source>
        <dbReference type="Proteomes" id="UP000019487"/>
    </source>
</evidence>
<name>W9C842_SCLBF</name>
<organism evidence="2 3">
    <name type="scientific">Sclerotinia borealis (strain F-4128)</name>
    <dbReference type="NCBI Taxonomy" id="1432307"/>
    <lineage>
        <taxon>Eukaryota</taxon>
        <taxon>Fungi</taxon>
        <taxon>Dikarya</taxon>
        <taxon>Ascomycota</taxon>
        <taxon>Pezizomycotina</taxon>
        <taxon>Leotiomycetes</taxon>
        <taxon>Helotiales</taxon>
        <taxon>Sclerotiniaceae</taxon>
        <taxon>Sclerotinia</taxon>
    </lineage>
</organism>
<dbReference type="HOGENOM" id="CLU_1422185_0_0_1"/>
<dbReference type="EMBL" id="AYSA01000443">
    <property type="protein sequence ID" value="ESZ91958.1"/>
    <property type="molecule type" value="Genomic_DNA"/>
</dbReference>
<dbReference type="Proteomes" id="UP000019487">
    <property type="component" value="Unassembled WGS sequence"/>
</dbReference>
<feature type="region of interest" description="Disordered" evidence="1">
    <location>
        <begin position="87"/>
        <end position="191"/>
    </location>
</feature>
<evidence type="ECO:0000313" key="2">
    <source>
        <dbReference type="EMBL" id="ESZ91958.1"/>
    </source>
</evidence>
<sequence>MAILRRNPNPSNKGKSQFFKWNTKSKDWHMTNCDGTVSLSSVMSSQKGPEDSYGATFKTVEYGKSEHKWKDGMRELEVQTFRWTETLRVREEERKAKEKKERQERDKLEKAVAAKEKKEGQERKESEKAVAKKERVRQLEKATRQLNLEAAADANEGGKGKGKKSSHNSGRGEGSKQRADSPGRGGQRPGR</sequence>